<organism evidence="1 2">
    <name type="scientific">Auriscalpium vulgare</name>
    <dbReference type="NCBI Taxonomy" id="40419"/>
    <lineage>
        <taxon>Eukaryota</taxon>
        <taxon>Fungi</taxon>
        <taxon>Dikarya</taxon>
        <taxon>Basidiomycota</taxon>
        <taxon>Agaricomycotina</taxon>
        <taxon>Agaricomycetes</taxon>
        <taxon>Russulales</taxon>
        <taxon>Auriscalpiaceae</taxon>
        <taxon>Auriscalpium</taxon>
    </lineage>
</organism>
<reference evidence="1" key="2">
    <citation type="journal article" date="2022" name="New Phytol.">
        <title>Evolutionary transition to the ectomycorrhizal habit in the genomes of a hyperdiverse lineage of mushroom-forming fungi.</title>
        <authorList>
            <person name="Looney B."/>
            <person name="Miyauchi S."/>
            <person name="Morin E."/>
            <person name="Drula E."/>
            <person name="Courty P.E."/>
            <person name="Kohler A."/>
            <person name="Kuo A."/>
            <person name="LaButti K."/>
            <person name="Pangilinan J."/>
            <person name="Lipzen A."/>
            <person name="Riley R."/>
            <person name="Andreopoulos W."/>
            <person name="He G."/>
            <person name="Johnson J."/>
            <person name="Nolan M."/>
            <person name="Tritt A."/>
            <person name="Barry K.W."/>
            <person name="Grigoriev I.V."/>
            <person name="Nagy L.G."/>
            <person name="Hibbett D."/>
            <person name="Henrissat B."/>
            <person name="Matheny P.B."/>
            <person name="Labbe J."/>
            <person name="Martin F.M."/>
        </authorList>
    </citation>
    <scope>NUCLEOTIDE SEQUENCE</scope>
    <source>
        <strain evidence="1">FP105234-sp</strain>
    </source>
</reference>
<dbReference type="EMBL" id="MU276217">
    <property type="protein sequence ID" value="KAI0040211.1"/>
    <property type="molecule type" value="Genomic_DNA"/>
</dbReference>
<evidence type="ECO:0000313" key="1">
    <source>
        <dbReference type="EMBL" id="KAI0040211.1"/>
    </source>
</evidence>
<sequence length="186" mass="20389">MGIGRSMRYNAMDDDDDVAMGGDRREIRKVGSRACDEQMRPARSSSCASSGLLHRPHFLLLPHNLVVGRRRVLLALLHRSARPRKHSSSASSSTVTFRTVITSFLSSVPWWLSQTHFPGDHGGHRGRRARARDRGHCSRSATGGGRQEPAHVGVRSEHLLGCHTRARGQRSACAGSSTADEMDEDG</sequence>
<gene>
    <name evidence="1" type="ORF">FA95DRAFT_912088</name>
</gene>
<protein>
    <submittedName>
        <fullName evidence="1">Uncharacterized protein</fullName>
    </submittedName>
</protein>
<reference evidence="1" key="1">
    <citation type="submission" date="2021-02" db="EMBL/GenBank/DDBJ databases">
        <authorList>
            <consortium name="DOE Joint Genome Institute"/>
            <person name="Ahrendt S."/>
            <person name="Looney B.P."/>
            <person name="Miyauchi S."/>
            <person name="Morin E."/>
            <person name="Drula E."/>
            <person name="Courty P.E."/>
            <person name="Chicoki N."/>
            <person name="Fauchery L."/>
            <person name="Kohler A."/>
            <person name="Kuo A."/>
            <person name="Labutti K."/>
            <person name="Pangilinan J."/>
            <person name="Lipzen A."/>
            <person name="Riley R."/>
            <person name="Andreopoulos W."/>
            <person name="He G."/>
            <person name="Johnson J."/>
            <person name="Barry K.W."/>
            <person name="Grigoriev I.V."/>
            <person name="Nagy L."/>
            <person name="Hibbett D."/>
            <person name="Henrissat B."/>
            <person name="Matheny P.B."/>
            <person name="Labbe J."/>
            <person name="Martin F."/>
        </authorList>
    </citation>
    <scope>NUCLEOTIDE SEQUENCE</scope>
    <source>
        <strain evidence="1">FP105234-sp</strain>
    </source>
</reference>
<evidence type="ECO:0000313" key="2">
    <source>
        <dbReference type="Proteomes" id="UP000814033"/>
    </source>
</evidence>
<name>A0ACB8R7V7_9AGAM</name>
<comment type="caution">
    <text evidence="1">The sequence shown here is derived from an EMBL/GenBank/DDBJ whole genome shotgun (WGS) entry which is preliminary data.</text>
</comment>
<dbReference type="Proteomes" id="UP000814033">
    <property type="component" value="Unassembled WGS sequence"/>
</dbReference>
<accession>A0ACB8R7V7</accession>
<keyword evidence="2" id="KW-1185">Reference proteome</keyword>
<proteinExistence type="predicted"/>